<sequence>MSLFRHPSPLPVGVDSGHAMSVLGPIPVDRLGVTLMHEHILLDASGKWVPPSCCGERHLAERPVSIELLGELYMNPLVSRDNCQLFDVDLACEELSKYRALGGETVVDPTNLGIGRDPKALQRIARTTGLNIIMGAGFYLEPSHPRYVHEQSLEQLTEQIIHDVGGGEEKPEVIAGLIGEIGVSAAFTPNEEKSLRAAARASAATGVPLSVHLPGWERLGHRVLDIVEAEGADPRHTVLCHMNPSHSDPAYQHALAERGAFLEYDMIGMSYYFADEHAQSPGDEENARAIVALLERGFGSRVLLSQDVFLKTMLTRYGGHGYGYLLKHFVPRLRRHGVTGEQLETLLIDNPRRVFQRGF</sequence>
<gene>
    <name evidence="5" type="ORF">BZK31_19595</name>
</gene>
<evidence type="ECO:0000256" key="2">
    <source>
        <dbReference type="ARBA" id="ARBA00022801"/>
    </source>
</evidence>
<dbReference type="InterPro" id="IPR032466">
    <property type="entry name" value="Metal_Hydrolase"/>
</dbReference>
<dbReference type="CDD" id="cd00530">
    <property type="entry name" value="PTE"/>
    <property type="match status" value="1"/>
</dbReference>
<evidence type="ECO:0000256" key="3">
    <source>
        <dbReference type="PIRSR" id="PIRSR601559-52"/>
    </source>
</evidence>
<comment type="caution">
    <text evidence="5">The sequence shown here is derived from an EMBL/GenBank/DDBJ whole genome shotgun (WGS) entry which is preliminary data.</text>
</comment>
<organism evidence="5 6">
    <name type="scientific">Pseudomonas floridensis</name>
    <dbReference type="NCBI Taxonomy" id="1958950"/>
    <lineage>
        <taxon>Bacteria</taxon>
        <taxon>Pseudomonadati</taxon>
        <taxon>Pseudomonadota</taxon>
        <taxon>Gammaproteobacteria</taxon>
        <taxon>Pseudomonadales</taxon>
        <taxon>Pseudomonadaceae</taxon>
        <taxon>Pseudomonas</taxon>
    </lineage>
</organism>
<dbReference type="Proteomes" id="UP000192815">
    <property type="component" value="Unassembled WGS sequence"/>
</dbReference>
<dbReference type="OrthoDB" id="9795018at2"/>
<reference evidence="6" key="1">
    <citation type="submission" date="2017-02" db="EMBL/GenBank/DDBJ databases">
        <title>Pseudomonas floridae sp. nov., a novel pathogenic bacterial species isolated from tomato.</title>
        <authorList>
            <person name="Timilsina S."/>
            <person name="Vallad G.E."/>
            <person name="Jones J.B."/>
        </authorList>
    </citation>
    <scope>NUCLEOTIDE SEQUENCE [LARGE SCALE GENOMIC DNA]</scope>
    <source>
        <strain evidence="6">GEV388</strain>
    </source>
</reference>
<dbReference type="InterPro" id="IPR001559">
    <property type="entry name" value="Phosphotriesterase"/>
</dbReference>
<keyword evidence="2" id="KW-0378">Hydrolase</keyword>
<evidence type="ECO:0000313" key="5">
    <source>
        <dbReference type="EMBL" id="ORC57418.1"/>
    </source>
</evidence>
<accession>A0A1X0N1Q6</accession>
<name>A0A1X0N1Q6_9PSED</name>
<comment type="caution">
    <text evidence="4">Lacks conserved residue(s) required for the propagation of feature annotation.</text>
</comment>
<keyword evidence="6" id="KW-1185">Reference proteome</keyword>
<evidence type="ECO:0000256" key="4">
    <source>
        <dbReference type="PROSITE-ProRule" id="PRU00679"/>
    </source>
</evidence>
<feature type="binding site" evidence="3">
    <location>
        <position position="307"/>
    </location>
    <ligand>
        <name>a divalent metal cation</name>
        <dbReference type="ChEBI" id="CHEBI:60240"/>
        <label>1</label>
    </ligand>
</feature>
<feature type="binding site" evidence="3">
    <location>
        <position position="37"/>
    </location>
    <ligand>
        <name>a divalent metal cation</name>
        <dbReference type="ChEBI" id="CHEBI:60240"/>
        <label>1</label>
    </ligand>
</feature>
<dbReference type="Pfam" id="PF02126">
    <property type="entry name" value="PTE"/>
    <property type="match status" value="1"/>
</dbReference>
<comment type="cofactor">
    <cofactor evidence="3">
        <name>a divalent metal cation</name>
        <dbReference type="ChEBI" id="CHEBI:60240"/>
    </cofactor>
    <text evidence="3">Binds 2 divalent metal cations per subunit.</text>
</comment>
<dbReference type="SUPFAM" id="SSF51556">
    <property type="entry name" value="Metallo-dependent hydrolases"/>
    <property type="match status" value="1"/>
</dbReference>
<dbReference type="PIRSF" id="PIRSF016839">
    <property type="entry name" value="PhP"/>
    <property type="match status" value="1"/>
</dbReference>
<evidence type="ECO:0000313" key="6">
    <source>
        <dbReference type="Proteomes" id="UP000192815"/>
    </source>
</evidence>
<dbReference type="AlphaFoldDB" id="A0A1X0N1Q6"/>
<comment type="similarity">
    <text evidence="4">Belongs to the metallo-dependent hydrolases superfamily. Phosphotriesterase family.</text>
</comment>
<dbReference type="STRING" id="1958950.BZK31_19595"/>
<evidence type="ECO:0000256" key="1">
    <source>
        <dbReference type="ARBA" id="ARBA00022723"/>
    </source>
</evidence>
<feature type="binding site" evidence="3">
    <location>
        <position position="39"/>
    </location>
    <ligand>
        <name>a divalent metal cation</name>
        <dbReference type="ChEBI" id="CHEBI:60240"/>
        <label>1</label>
    </ligand>
</feature>
<dbReference type="PANTHER" id="PTHR10819">
    <property type="entry name" value="PHOSPHOTRIESTERASE-RELATED"/>
    <property type="match status" value="1"/>
</dbReference>
<feature type="binding site" evidence="3">
    <location>
        <position position="180"/>
    </location>
    <ligand>
        <name>a divalent metal cation</name>
        <dbReference type="ChEBI" id="CHEBI:60240"/>
        <label>1</label>
    </ligand>
</feature>
<protein>
    <submittedName>
        <fullName evidence="5">Phosphotriesterase-related protein</fullName>
    </submittedName>
</protein>
<feature type="binding site" evidence="3">
    <location>
        <position position="212"/>
    </location>
    <ligand>
        <name>a divalent metal cation</name>
        <dbReference type="ChEBI" id="CHEBI:60240"/>
        <label>2</label>
    </ligand>
</feature>
<keyword evidence="1 3" id="KW-0479">Metal-binding</keyword>
<dbReference type="InterPro" id="IPR017947">
    <property type="entry name" value="AryldialkylPase_Zn-BS"/>
</dbReference>
<proteinExistence type="inferred from homology"/>
<dbReference type="EMBL" id="MUIO01000079">
    <property type="protein sequence ID" value="ORC57418.1"/>
    <property type="molecule type" value="Genomic_DNA"/>
</dbReference>
<dbReference type="PROSITE" id="PS51347">
    <property type="entry name" value="PHOSPHOTRIESTERASE_2"/>
    <property type="match status" value="1"/>
</dbReference>
<dbReference type="GO" id="GO:0008270">
    <property type="term" value="F:zinc ion binding"/>
    <property type="evidence" value="ECO:0007669"/>
    <property type="project" value="InterPro"/>
</dbReference>
<feature type="binding site" evidence="3">
    <location>
        <position position="180"/>
    </location>
    <ligand>
        <name>a divalent metal cation</name>
        <dbReference type="ChEBI" id="CHEBI:60240"/>
        <label>2</label>
    </ligand>
</feature>
<dbReference type="PANTHER" id="PTHR10819:SF3">
    <property type="entry name" value="PHOSPHOTRIESTERASE-RELATED PROTEIN"/>
    <property type="match status" value="1"/>
</dbReference>
<dbReference type="GO" id="GO:0016788">
    <property type="term" value="F:hydrolase activity, acting on ester bonds"/>
    <property type="evidence" value="ECO:0007669"/>
    <property type="project" value="InterPro"/>
</dbReference>
<dbReference type="Gene3D" id="3.20.20.140">
    <property type="entry name" value="Metal-dependent hydrolases"/>
    <property type="match status" value="1"/>
</dbReference>
<dbReference type="PROSITE" id="PS01322">
    <property type="entry name" value="PHOSPHOTRIESTERASE_1"/>
    <property type="match status" value="1"/>
</dbReference>
<feature type="binding site" evidence="3">
    <location>
        <position position="241"/>
    </location>
    <ligand>
        <name>a divalent metal cation</name>
        <dbReference type="ChEBI" id="CHEBI:60240"/>
        <label>2</label>
    </ligand>
</feature>